<evidence type="ECO:0000313" key="3">
    <source>
        <dbReference type="Proteomes" id="UP001224890"/>
    </source>
</evidence>
<dbReference type="Proteomes" id="UP001224890">
    <property type="component" value="Unassembled WGS sequence"/>
</dbReference>
<keyword evidence="3" id="KW-1185">Reference proteome</keyword>
<comment type="caution">
    <text evidence="2">The sequence shown here is derived from an EMBL/GenBank/DDBJ whole genome shotgun (WGS) entry which is preliminary data.</text>
</comment>
<dbReference type="GeneID" id="85451181"/>
<keyword evidence="1" id="KW-0472">Membrane</keyword>
<feature type="transmembrane region" description="Helical" evidence="1">
    <location>
        <begin position="45"/>
        <end position="63"/>
    </location>
</feature>
<keyword evidence="1" id="KW-0812">Transmembrane</keyword>
<accession>A0AAJ0F0J6</accession>
<evidence type="ECO:0000256" key="1">
    <source>
        <dbReference type="SAM" id="Phobius"/>
    </source>
</evidence>
<evidence type="ECO:0000313" key="2">
    <source>
        <dbReference type="EMBL" id="KAK1690746.1"/>
    </source>
</evidence>
<name>A0AAJ0F0J6_9PEZI</name>
<organism evidence="2 3">
    <name type="scientific">Colletotrichum godetiae</name>
    <dbReference type="NCBI Taxonomy" id="1209918"/>
    <lineage>
        <taxon>Eukaryota</taxon>
        <taxon>Fungi</taxon>
        <taxon>Dikarya</taxon>
        <taxon>Ascomycota</taxon>
        <taxon>Pezizomycotina</taxon>
        <taxon>Sordariomycetes</taxon>
        <taxon>Hypocreomycetidae</taxon>
        <taxon>Glomerellales</taxon>
        <taxon>Glomerellaceae</taxon>
        <taxon>Colletotrichum</taxon>
        <taxon>Colletotrichum acutatum species complex</taxon>
    </lineage>
</organism>
<dbReference type="EMBL" id="JAHMHR010000005">
    <property type="protein sequence ID" value="KAK1690746.1"/>
    <property type="molecule type" value="Genomic_DNA"/>
</dbReference>
<keyword evidence="1" id="KW-1133">Transmembrane helix</keyword>
<protein>
    <submittedName>
        <fullName evidence="2">Uncharacterized protein</fullName>
    </submittedName>
</protein>
<reference evidence="2" key="1">
    <citation type="submission" date="2021-06" db="EMBL/GenBank/DDBJ databases">
        <title>Comparative genomics, transcriptomics and evolutionary studies reveal genomic signatures of adaptation to plant cell wall in hemibiotrophic fungi.</title>
        <authorList>
            <consortium name="DOE Joint Genome Institute"/>
            <person name="Baroncelli R."/>
            <person name="Diaz J.F."/>
            <person name="Benocci T."/>
            <person name="Peng M."/>
            <person name="Battaglia E."/>
            <person name="Haridas S."/>
            <person name="Andreopoulos W."/>
            <person name="Labutti K."/>
            <person name="Pangilinan J."/>
            <person name="Floch G.L."/>
            <person name="Makela M.R."/>
            <person name="Henrissat B."/>
            <person name="Grigoriev I.V."/>
            <person name="Crouch J.A."/>
            <person name="De Vries R.P."/>
            <person name="Sukno S.A."/>
            <person name="Thon M.R."/>
        </authorList>
    </citation>
    <scope>NUCLEOTIDE SEQUENCE</scope>
    <source>
        <strain evidence="2">CBS 193.32</strain>
    </source>
</reference>
<gene>
    <name evidence="2" type="ORF">BDP55DRAFT_305515</name>
</gene>
<sequence length="129" mass="14669">MVICRKSRSSRVLSSMRVVIFGDSYTEWTTSRPFWGPFSRWQLRLYLFLVRCLLFSVFFFPFSSYLEAPLLPLCGPSMLHGCNQQRSQAARVGHQGTRAWEFLSLGVTLPTIPAGFFLALDNQGVSAPR</sequence>
<dbReference type="RefSeq" id="XP_060434441.1">
    <property type="nucleotide sequence ID" value="XM_060566655.1"/>
</dbReference>
<proteinExistence type="predicted"/>
<dbReference type="AlphaFoldDB" id="A0AAJ0F0J6"/>
<feature type="transmembrane region" description="Helical" evidence="1">
    <location>
        <begin position="102"/>
        <end position="120"/>
    </location>
</feature>